<evidence type="ECO:0000259" key="3">
    <source>
        <dbReference type="Pfam" id="PF12852"/>
    </source>
</evidence>
<protein>
    <recommendedName>
        <fullName evidence="3">AraC-type transcription regulator ligand-binding domain-containing protein</fullName>
    </recommendedName>
</protein>
<gene>
    <name evidence="4" type="ORF">GCM10010191_78510</name>
</gene>
<comment type="caution">
    <text evidence="4">The sequence shown here is derived from an EMBL/GenBank/DDBJ whole genome shotgun (WGS) entry which is preliminary data.</text>
</comment>
<dbReference type="Pfam" id="PF12852">
    <property type="entry name" value="Cupin_6"/>
    <property type="match status" value="1"/>
</dbReference>
<evidence type="ECO:0000313" key="5">
    <source>
        <dbReference type="Proteomes" id="UP001501231"/>
    </source>
</evidence>
<organism evidence="4 5">
    <name type="scientific">Actinomadura vinacea</name>
    <dbReference type="NCBI Taxonomy" id="115336"/>
    <lineage>
        <taxon>Bacteria</taxon>
        <taxon>Bacillati</taxon>
        <taxon>Actinomycetota</taxon>
        <taxon>Actinomycetes</taxon>
        <taxon>Streptosporangiales</taxon>
        <taxon>Thermomonosporaceae</taxon>
        <taxon>Actinomadura</taxon>
    </lineage>
</organism>
<dbReference type="EMBL" id="BAAARW010000037">
    <property type="protein sequence ID" value="GAA2449251.1"/>
    <property type="molecule type" value="Genomic_DNA"/>
</dbReference>
<sequence length="225" mass="24945">MLDGTGWVITRGGEPTALKPGDLVLGPFGADHGLSHTPCALAMLPAATMGAESRRPGSSDFEFLSGCYRLDHGQIHRFLRELPDVLVKSPDYEHHPQLRSLAALLGDEVAQSRPGAHASQPAILDLMLVHALRQWQEHSGDAAWPTIAAGRDRPADRLLHRVRVRERVPPRVRHLPGTVPAERATRRLRLTRFTHAEPVRRRNRSARCHRRSGRLSRRASQAGTA</sequence>
<dbReference type="SUPFAM" id="SSF51182">
    <property type="entry name" value="RmlC-like cupins"/>
    <property type="match status" value="1"/>
</dbReference>
<dbReference type="InterPro" id="IPR011051">
    <property type="entry name" value="RmlC_Cupin_sf"/>
</dbReference>
<keyword evidence="5" id="KW-1185">Reference proteome</keyword>
<evidence type="ECO:0000256" key="1">
    <source>
        <dbReference type="ARBA" id="ARBA00023125"/>
    </source>
</evidence>
<dbReference type="InterPro" id="IPR032783">
    <property type="entry name" value="AraC_lig"/>
</dbReference>
<evidence type="ECO:0000256" key="2">
    <source>
        <dbReference type="SAM" id="MobiDB-lite"/>
    </source>
</evidence>
<keyword evidence="1" id="KW-0238">DNA-binding</keyword>
<feature type="compositionally biased region" description="Basic residues" evidence="2">
    <location>
        <begin position="201"/>
        <end position="217"/>
    </location>
</feature>
<feature type="region of interest" description="Disordered" evidence="2">
    <location>
        <begin position="194"/>
        <end position="225"/>
    </location>
</feature>
<evidence type="ECO:0000313" key="4">
    <source>
        <dbReference type="EMBL" id="GAA2449251.1"/>
    </source>
</evidence>
<reference evidence="4 5" key="1">
    <citation type="journal article" date="2019" name="Int. J. Syst. Evol. Microbiol.">
        <title>The Global Catalogue of Microorganisms (GCM) 10K type strain sequencing project: providing services to taxonomists for standard genome sequencing and annotation.</title>
        <authorList>
            <consortium name="The Broad Institute Genomics Platform"/>
            <consortium name="The Broad Institute Genome Sequencing Center for Infectious Disease"/>
            <person name="Wu L."/>
            <person name="Ma J."/>
        </authorList>
    </citation>
    <scope>NUCLEOTIDE SEQUENCE [LARGE SCALE GENOMIC DNA]</scope>
    <source>
        <strain evidence="4 5">JCM 3325</strain>
    </source>
</reference>
<feature type="domain" description="AraC-type transcription regulator ligand-binding" evidence="3">
    <location>
        <begin position="1"/>
        <end position="135"/>
    </location>
</feature>
<proteinExistence type="predicted"/>
<dbReference type="Proteomes" id="UP001501231">
    <property type="component" value="Unassembled WGS sequence"/>
</dbReference>
<name>A0ABN3K4H0_9ACTN</name>
<accession>A0ABN3K4H0</accession>